<accession>A0A9X1CCI8</accession>
<evidence type="ECO:0000256" key="1">
    <source>
        <dbReference type="ARBA" id="ARBA00010552"/>
    </source>
</evidence>
<dbReference type="GO" id="GO:0120241">
    <property type="term" value="F:2-iminobutanoate/2-iminopropanoate deaminase"/>
    <property type="evidence" value="ECO:0007669"/>
    <property type="project" value="UniProtKB-EC"/>
</dbReference>
<dbReference type="CDD" id="cd00448">
    <property type="entry name" value="YjgF_YER057c_UK114_family"/>
    <property type="match status" value="1"/>
</dbReference>
<dbReference type="PANTHER" id="PTHR11803">
    <property type="entry name" value="2-IMINOBUTANOATE/2-IMINOPROPANOATE DEAMINASE RIDA"/>
    <property type="match status" value="1"/>
</dbReference>
<organism evidence="2 4">
    <name type="scientific">Formosa algae</name>
    <dbReference type="NCBI Taxonomy" id="225843"/>
    <lineage>
        <taxon>Bacteria</taxon>
        <taxon>Pseudomonadati</taxon>
        <taxon>Bacteroidota</taxon>
        <taxon>Flavobacteriia</taxon>
        <taxon>Flavobacteriales</taxon>
        <taxon>Flavobacteriaceae</taxon>
        <taxon>Formosa</taxon>
    </lineage>
</organism>
<evidence type="ECO:0000313" key="2">
    <source>
        <dbReference type="EMBL" id="MBP1841157.1"/>
    </source>
</evidence>
<proteinExistence type="inferred from homology"/>
<evidence type="ECO:0000313" key="3">
    <source>
        <dbReference type="EMBL" id="MDQ0336423.1"/>
    </source>
</evidence>
<dbReference type="GO" id="GO:0005829">
    <property type="term" value="C:cytosol"/>
    <property type="evidence" value="ECO:0007669"/>
    <property type="project" value="TreeGrafter"/>
</dbReference>
<evidence type="ECO:0000313" key="4">
    <source>
        <dbReference type="Proteomes" id="UP001138672"/>
    </source>
</evidence>
<dbReference type="RefSeq" id="WP_057779362.1">
    <property type="nucleotide sequence ID" value="NZ_JAGGJQ010000009.1"/>
</dbReference>
<dbReference type="EMBL" id="JAGGJQ010000009">
    <property type="protein sequence ID" value="MBP1841157.1"/>
    <property type="molecule type" value="Genomic_DNA"/>
</dbReference>
<keyword evidence="5" id="KW-1185">Reference proteome</keyword>
<dbReference type="OrthoDB" id="9803101at2"/>
<keyword evidence="2" id="KW-0378">Hydrolase</keyword>
<dbReference type="InterPro" id="IPR006056">
    <property type="entry name" value="RidA"/>
</dbReference>
<reference evidence="2" key="1">
    <citation type="submission" date="2021-03" db="EMBL/GenBank/DDBJ databases">
        <title>Genomic Encyclopedia of Type Strains, Phase IV (KMG-IV): sequencing the most valuable type-strain genomes for metagenomic binning, comparative biology and taxonomic classification.</title>
        <authorList>
            <person name="Goeker M."/>
        </authorList>
    </citation>
    <scope>NUCLEOTIDE SEQUENCE</scope>
    <source>
        <strain evidence="2">DSM 15523</strain>
        <strain evidence="3 5">DSM 16476</strain>
    </source>
</reference>
<evidence type="ECO:0000313" key="5">
    <source>
        <dbReference type="Proteomes" id="UP001231587"/>
    </source>
</evidence>
<dbReference type="Gene3D" id="3.30.1330.40">
    <property type="entry name" value="RutC-like"/>
    <property type="match status" value="1"/>
</dbReference>
<comment type="caution">
    <text evidence="2">The sequence shown here is derived from an EMBL/GenBank/DDBJ whole genome shotgun (WGS) entry which is preliminary data.</text>
</comment>
<dbReference type="FunFam" id="3.30.1330.40:FF:000001">
    <property type="entry name" value="L-PSP family endoribonuclease"/>
    <property type="match status" value="1"/>
</dbReference>
<sequence>MKTIITTPDAPAPIGPYNQAVLKNGMLYASGQIAINPVTSELVLDDIKTETTQVMENIKAILKAADMTFDDIIKTSIFISDMHNFAQINEVYGTYFDEANAPARETVEVANLPKFVNVEISFLASK</sequence>
<dbReference type="EC" id="3.5.99.10" evidence="2"/>
<dbReference type="SUPFAM" id="SSF55298">
    <property type="entry name" value="YjgF-like"/>
    <property type="match status" value="1"/>
</dbReference>
<dbReference type="InterPro" id="IPR006175">
    <property type="entry name" value="YjgF/YER057c/UK114"/>
</dbReference>
<dbReference type="PANTHER" id="PTHR11803:SF58">
    <property type="entry name" value="PROTEIN HMF1-RELATED"/>
    <property type="match status" value="1"/>
</dbReference>
<dbReference type="Pfam" id="PF01042">
    <property type="entry name" value="Ribonuc_L-PSP"/>
    <property type="match status" value="1"/>
</dbReference>
<name>A0A9X1CCI8_9FLAO</name>
<dbReference type="InterPro" id="IPR035959">
    <property type="entry name" value="RutC-like_sf"/>
</dbReference>
<gene>
    <name evidence="2" type="ORF">J2Z56_003089</name>
    <name evidence="3" type="ORF">J2Z57_002877</name>
</gene>
<protein>
    <submittedName>
        <fullName evidence="2">2-iminobutanoate/2-iminopropanoate deaminase</fullName>
        <ecNumber evidence="2">3.5.99.10</ecNumber>
    </submittedName>
</protein>
<dbReference type="Proteomes" id="UP001138672">
    <property type="component" value="Unassembled WGS sequence"/>
</dbReference>
<dbReference type="Proteomes" id="UP001231587">
    <property type="component" value="Unassembled WGS sequence"/>
</dbReference>
<dbReference type="AlphaFoldDB" id="A0A9X1CCI8"/>
<comment type="similarity">
    <text evidence="1">Belongs to the RutC family.</text>
</comment>
<dbReference type="NCBIfam" id="TIGR00004">
    <property type="entry name" value="Rid family detoxifying hydrolase"/>
    <property type="match status" value="1"/>
</dbReference>
<dbReference type="EMBL" id="JAUSUU010000009">
    <property type="protein sequence ID" value="MDQ0336423.1"/>
    <property type="molecule type" value="Genomic_DNA"/>
</dbReference>